<dbReference type="Pfam" id="PF01206">
    <property type="entry name" value="TusA"/>
    <property type="match status" value="1"/>
</dbReference>
<evidence type="ECO:0000256" key="1">
    <source>
        <dbReference type="ARBA" id="ARBA00008984"/>
    </source>
</evidence>
<dbReference type="InterPro" id="IPR036868">
    <property type="entry name" value="TusA-like_sf"/>
</dbReference>
<keyword evidence="4" id="KW-0808">Transferase</keyword>
<reference evidence="3 5" key="1">
    <citation type="submission" date="2021-03" db="EMBL/GenBank/DDBJ databases">
        <title>Draft genome and methylome analysis of Thiotrix fructosivoruns ATCC 49748.</title>
        <authorList>
            <person name="Fomenkov A."/>
            <person name="Grabovich M.Y."/>
            <person name="Roberts R.J."/>
        </authorList>
    </citation>
    <scope>NUCLEOTIDE SEQUENCE [LARGE SCALE GENOMIC DNA]</scope>
    <source>
        <strain evidence="3 5">ATCC 49748</strain>
    </source>
</reference>
<proteinExistence type="inferred from homology"/>
<evidence type="ECO:0000313" key="3">
    <source>
        <dbReference type="EMBL" id="MBO0612344.1"/>
    </source>
</evidence>
<dbReference type="Proteomes" id="UP000664466">
    <property type="component" value="Unassembled WGS sequence"/>
</dbReference>
<feature type="domain" description="UPF0033" evidence="2">
    <location>
        <begin position="166"/>
        <end position="233"/>
    </location>
</feature>
<evidence type="ECO:0000313" key="4">
    <source>
        <dbReference type="EMBL" id="QTX12170.1"/>
    </source>
</evidence>
<evidence type="ECO:0000313" key="5">
    <source>
        <dbReference type="Proteomes" id="UP000664466"/>
    </source>
</evidence>
<dbReference type="GO" id="GO:0016740">
    <property type="term" value="F:transferase activity"/>
    <property type="evidence" value="ECO:0007669"/>
    <property type="project" value="UniProtKB-KW"/>
</dbReference>
<dbReference type="EMBL" id="JAFMPM010000006">
    <property type="protein sequence ID" value="MBO0612344.1"/>
    <property type="molecule type" value="Genomic_DNA"/>
</dbReference>
<dbReference type="SUPFAM" id="SSF64307">
    <property type="entry name" value="SirA-like"/>
    <property type="match status" value="1"/>
</dbReference>
<accession>A0A8B0SNP0</accession>
<dbReference type="AlphaFoldDB" id="A0A8B0SNP0"/>
<dbReference type="PANTHER" id="PTHR33279:SF2">
    <property type="entry name" value="SULFUR CARRIER PROTEIN TUSA"/>
    <property type="match status" value="1"/>
</dbReference>
<comment type="similarity">
    <text evidence="1">Belongs to the sulfur carrier protein TusA family.</text>
</comment>
<dbReference type="CDD" id="cd00291">
    <property type="entry name" value="SirA_YedF_YeeD"/>
    <property type="match status" value="1"/>
</dbReference>
<protein>
    <submittedName>
        <fullName evidence="4">Sulfurtransferase TusA family protein</fullName>
    </submittedName>
</protein>
<sequence>MLENNTVSTRSIELMPDTLAGIIDWDTLDQVWYAIQHSENTQWYLHNNDASTAGYVRLNDVNTSGNISSALTALKNYLRQSHPRDYCGLAFADSLTEPTLIRVFDPKYLTSMCNIYGNTPAPSWVIATMDAAQLSSNKMKSSKLQNHSLGKALPNAPKHPQIADSLDARRMGCPLPLVHTARSLRRLAVGEILEIVTIEPGSVNDIEFLCKSTGSKHIALAEGEYGYSFYIERGLDMKTNNVTDHTNQGEAT</sequence>
<dbReference type="PANTHER" id="PTHR33279">
    <property type="entry name" value="SULFUR CARRIER PROTEIN YEDF-RELATED"/>
    <property type="match status" value="1"/>
</dbReference>
<dbReference type="EMBL" id="CP072748">
    <property type="protein sequence ID" value="QTX12170.1"/>
    <property type="molecule type" value="Genomic_DNA"/>
</dbReference>
<organism evidence="4">
    <name type="scientific">Thiothrix fructosivorans</name>
    <dbReference type="NCBI Taxonomy" id="111770"/>
    <lineage>
        <taxon>Bacteria</taxon>
        <taxon>Pseudomonadati</taxon>
        <taxon>Pseudomonadota</taxon>
        <taxon>Gammaproteobacteria</taxon>
        <taxon>Thiotrichales</taxon>
        <taxon>Thiotrichaceae</taxon>
        <taxon>Thiothrix</taxon>
    </lineage>
</organism>
<dbReference type="RefSeq" id="WP_207250037.1">
    <property type="nucleotide sequence ID" value="NZ_JAFMPM010000006.1"/>
</dbReference>
<reference evidence="4" key="2">
    <citation type="submission" date="2021-04" db="EMBL/GenBank/DDBJ databases">
        <title>Complete Genome and methylome analysis of Thiothrix fructosivorans ATCC 49748.</title>
        <authorList>
            <person name="Fomenkov A."/>
            <person name="Sun L."/>
            <person name="Vincze T."/>
            <person name="Grabovich M.Y."/>
            <person name="Roberts R.J."/>
        </authorList>
    </citation>
    <scope>NUCLEOTIDE SEQUENCE</scope>
    <source>
        <strain evidence="4">ATCC 49748</strain>
    </source>
</reference>
<dbReference type="Gene3D" id="3.30.110.40">
    <property type="entry name" value="TusA-like domain"/>
    <property type="match status" value="1"/>
</dbReference>
<evidence type="ECO:0000259" key="2">
    <source>
        <dbReference type="Pfam" id="PF01206"/>
    </source>
</evidence>
<dbReference type="InterPro" id="IPR001455">
    <property type="entry name" value="TusA-like"/>
</dbReference>
<keyword evidence="5" id="KW-1185">Reference proteome</keyword>
<gene>
    <name evidence="4" type="ORF">J1836_007550</name>
    <name evidence="3" type="ORF">J1836_05275</name>
</gene>
<name>A0A8B0SNP0_9GAMM</name>